<keyword evidence="3" id="KW-1185">Reference proteome</keyword>
<dbReference type="InterPro" id="IPR009210">
    <property type="entry name" value="ASCC1"/>
</dbReference>
<reference evidence="2" key="1">
    <citation type="submission" date="2020-11" db="EMBL/GenBank/DDBJ databases">
        <authorList>
            <consortium name="DOE Joint Genome Institute"/>
            <person name="Ahrendt S."/>
            <person name="Riley R."/>
            <person name="Andreopoulos W."/>
            <person name="Labutti K."/>
            <person name="Pangilinan J."/>
            <person name="Ruiz-Duenas F.J."/>
            <person name="Barrasa J.M."/>
            <person name="Sanchez-Garcia M."/>
            <person name="Camarero S."/>
            <person name="Miyauchi S."/>
            <person name="Serrano A."/>
            <person name="Linde D."/>
            <person name="Babiker R."/>
            <person name="Drula E."/>
            <person name="Ayuso-Fernandez I."/>
            <person name="Pacheco R."/>
            <person name="Padilla G."/>
            <person name="Ferreira P."/>
            <person name="Barriuso J."/>
            <person name="Kellner H."/>
            <person name="Castanera R."/>
            <person name="Alfaro M."/>
            <person name="Ramirez L."/>
            <person name="Pisabarro A.G."/>
            <person name="Kuo A."/>
            <person name="Tritt A."/>
            <person name="Lipzen A."/>
            <person name="He G."/>
            <person name="Yan M."/>
            <person name="Ng V."/>
            <person name="Cullen D."/>
            <person name="Martin F."/>
            <person name="Rosso M.-N."/>
            <person name="Henrissat B."/>
            <person name="Hibbett D."/>
            <person name="Martinez A.T."/>
            <person name="Grigoriev I.V."/>
        </authorList>
    </citation>
    <scope>NUCLEOTIDE SEQUENCE</scope>
    <source>
        <strain evidence="2">MF-IS2</strain>
    </source>
</reference>
<protein>
    <recommendedName>
        <fullName evidence="1">A-kinase anchor protein 7-like phosphoesterase domain-containing protein</fullName>
    </recommendedName>
</protein>
<dbReference type="GO" id="GO:0006355">
    <property type="term" value="P:regulation of DNA-templated transcription"/>
    <property type="evidence" value="ECO:0007669"/>
    <property type="project" value="TreeGrafter"/>
</dbReference>
<proteinExistence type="predicted"/>
<dbReference type="PANTHER" id="PTHR13360">
    <property type="entry name" value="ACTIVATING SIGNAL COINTEGRATOR 1 COMPLEX SUBUNIT 1"/>
    <property type="match status" value="1"/>
</dbReference>
<dbReference type="InterPro" id="IPR009097">
    <property type="entry name" value="Cyclic_Pdiesterase"/>
</dbReference>
<dbReference type="Pfam" id="PF10469">
    <property type="entry name" value="AKAP7_NLS"/>
    <property type="match status" value="1"/>
</dbReference>
<evidence type="ECO:0000313" key="3">
    <source>
        <dbReference type="Proteomes" id="UP000807342"/>
    </source>
</evidence>
<sequence length="228" mass="25958">MPPRRQQFSAAPRPTHFLAVPLHNHPTLRTRVAAFQRSLFDEDGTALVQGLDRTIVIDPRRLHLTLGVMALDSEKQTIADALKLLESLQPELQTLLEGNKTVKVKLEKMDVLKTERRDEEIHAHVLYLGVNESDGETVRLKQICDKVHQTFKTAGYITETRPLKLHCTILNTTYRRPRRREAFSYSDILRLTAAQNFGTYDVGRVELWEMGSHGRNNEYVSCGGVDLG</sequence>
<evidence type="ECO:0000313" key="2">
    <source>
        <dbReference type="EMBL" id="KAF9448533.1"/>
    </source>
</evidence>
<evidence type="ECO:0000259" key="1">
    <source>
        <dbReference type="Pfam" id="PF10469"/>
    </source>
</evidence>
<organism evidence="2 3">
    <name type="scientific">Macrolepiota fuliginosa MF-IS2</name>
    <dbReference type="NCBI Taxonomy" id="1400762"/>
    <lineage>
        <taxon>Eukaryota</taxon>
        <taxon>Fungi</taxon>
        <taxon>Dikarya</taxon>
        <taxon>Basidiomycota</taxon>
        <taxon>Agaricomycotina</taxon>
        <taxon>Agaricomycetes</taxon>
        <taxon>Agaricomycetidae</taxon>
        <taxon>Agaricales</taxon>
        <taxon>Agaricineae</taxon>
        <taxon>Agaricaceae</taxon>
        <taxon>Macrolepiota</taxon>
    </lineage>
</organism>
<dbReference type="SUPFAM" id="SSF55144">
    <property type="entry name" value="LigT-like"/>
    <property type="match status" value="1"/>
</dbReference>
<comment type="caution">
    <text evidence="2">The sequence shown here is derived from an EMBL/GenBank/DDBJ whole genome shotgun (WGS) entry which is preliminary data.</text>
</comment>
<feature type="domain" description="A-kinase anchor protein 7-like phosphoesterase" evidence="1">
    <location>
        <begin position="14"/>
        <end position="226"/>
    </location>
</feature>
<name>A0A9P5XBX2_9AGAR</name>
<accession>A0A9P5XBX2</accession>
<dbReference type="AlphaFoldDB" id="A0A9P5XBX2"/>
<dbReference type="PANTHER" id="PTHR13360:SF1">
    <property type="entry name" value="ACTIVATING SIGNAL COINTEGRATOR 1 COMPLEX SUBUNIT 1"/>
    <property type="match status" value="1"/>
</dbReference>
<dbReference type="OrthoDB" id="277832at2759"/>
<dbReference type="Proteomes" id="UP000807342">
    <property type="component" value="Unassembled WGS sequence"/>
</dbReference>
<dbReference type="Gene3D" id="3.90.1140.10">
    <property type="entry name" value="Cyclic phosphodiesterase"/>
    <property type="match status" value="1"/>
</dbReference>
<dbReference type="GO" id="GO:0006307">
    <property type="term" value="P:DNA alkylation repair"/>
    <property type="evidence" value="ECO:0007669"/>
    <property type="project" value="InterPro"/>
</dbReference>
<dbReference type="GO" id="GO:0005634">
    <property type="term" value="C:nucleus"/>
    <property type="evidence" value="ECO:0007669"/>
    <property type="project" value="TreeGrafter"/>
</dbReference>
<gene>
    <name evidence="2" type="ORF">P691DRAFT_704800</name>
</gene>
<dbReference type="InterPro" id="IPR019510">
    <property type="entry name" value="AKAP7-like_phosphoesterase"/>
</dbReference>
<dbReference type="EMBL" id="MU151158">
    <property type="protein sequence ID" value="KAF9448533.1"/>
    <property type="molecule type" value="Genomic_DNA"/>
</dbReference>